<accession>A0A380S8R3</accession>
<dbReference type="AlphaFoldDB" id="A0A380S8R3"/>
<sequence>MRILELNRWLIPGGGERFIVDLSNELAKIEGNEVCICTYIREDILKGDFYKPEIDPSVTYRNLNGRLGAFNQIINIFRVLFFILKWKPDVVHCHLSAFYMCVLPCLLLRRIKFVNTLHNMTDKNVKAGFEKKLKSFMYRHGMQAVTISPICSRSFSDYMEFNNTVMIDNGCRNIHKSAKYDDVYKEIQSYKRTENTKVFINVARFCPAKNHSLLIETFNRLISKGYDVVLLIIGSYDDRPDIYNDCKSMIRSDRIYLLGNKTNVPDYLYNSDAFCLSSKWEGAPISLLEAGFAGCFPICTPAGGCVDDISSEAWGLLSKDFSVDEYENVLIKYLQMRTPSRESISALYKGKFSMKSCAQKYMDLFLN</sequence>
<dbReference type="Pfam" id="PF13439">
    <property type="entry name" value="Glyco_transf_4"/>
    <property type="match status" value="1"/>
</dbReference>
<evidence type="ECO:0000313" key="4">
    <source>
        <dbReference type="Proteomes" id="UP000255423"/>
    </source>
</evidence>
<feature type="domain" description="Glycosyl transferase family 1" evidence="1">
    <location>
        <begin position="186"/>
        <end position="344"/>
    </location>
</feature>
<dbReference type="InterPro" id="IPR028098">
    <property type="entry name" value="Glyco_trans_4-like_N"/>
</dbReference>
<proteinExistence type="predicted"/>
<protein>
    <submittedName>
        <fullName evidence="3">Glycosyltransferase involved in cell wall bisynthesis</fullName>
    </submittedName>
</protein>
<dbReference type="PANTHER" id="PTHR12526">
    <property type="entry name" value="GLYCOSYLTRANSFERASE"/>
    <property type="match status" value="1"/>
</dbReference>
<dbReference type="GO" id="GO:0016757">
    <property type="term" value="F:glycosyltransferase activity"/>
    <property type="evidence" value="ECO:0007669"/>
    <property type="project" value="InterPro"/>
</dbReference>
<dbReference type="Gene3D" id="3.40.50.2000">
    <property type="entry name" value="Glycogen Phosphorylase B"/>
    <property type="match status" value="2"/>
</dbReference>
<dbReference type="EMBL" id="UHJL01000003">
    <property type="protein sequence ID" value="SUQ24976.1"/>
    <property type="molecule type" value="Genomic_DNA"/>
</dbReference>
<feature type="domain" description="Glycosyltransferase subfamily 4-like N-terminal" evidence="2">
    <location>
        <begin position="12"/>
        <end position="170"/>
    </location>
</feature>
<dbReference type="InterPro" id="IPR001296">
    <property type="entry name" value="Glyco_trans_1"/>
</dbReference>
<dbReference type="PANTHER" id="PTHR12526:SF630">
    <property type="entry name" value="GLYCOSYLTRANSFERASE"/>
    <property type="match status" value="1"/>
</dbReference>
<keyword evidence="3" id="KW-0808">Transferase</keyword>
<reference evidence="3 4" key="1">
    <citation type="submission" date="2017-08" db="EMBL/GenBank/DDBJ databases">
        <authorList>
            <person name="de Groot N.N."/>
        </authorList>
    </citation>
    <scope>NUCLEOTIDE SEQUENCE [LARGE SCALE GENOMIC DNA]</scope>
    <source>
        <strain evidence="3 4">HM2</strain>
    </source>
</reference>
<gene>
    <name evidence="3" type="ORF">SAMN05661053_2390</name>
</gene>
<evidence type="ECO:0000313" key="3">
    <source>
        <dbReference type="EMBL" id="SUQ24976.1"/>
    </source>
</evidence>
<dbReference type="CDD" id="cd03801">
    <property type="entry name" value="GT4_PimA-like"/>
    <property type="match status" value="1"/>
</dbReference>
<organism evidence="3 4">
    <name type="scientific">Fibrobacter succinogenes</name>
    <name type="common">Bacteroides succinogenes</name>
    <dbReference type="NCBI Taxonomy" id="833"/>
    <lineage>
        <taxon>Bacteria</taxon>
        <taxon>Pseudomonadati</taxon>
        <taxon>Fibrobacterota</taxon>
        <taxon>Fibrobacteria</taxon>
        <taxon>Fibrobacterales</taxon>
        <taxon>Fibrobacteraceae</taxon>
        <taxon>Fibrobacter</taxon>
    </lineage>
</organism>
<evidence type="ECO:0000259" key="1">
    <source>
        <dbReference type="Pfam" id="PF00534"/>
    </source>
</evidence>
<dbReference type="Proteomes" id="UP000255423">
    <property type="component" value="Unassembled WGS sequence"/>
</dbReference>
<dbReference type="SUPFAM" id="SSF53756">
    <property type="entry name" value="UDP-Glycosyltransferase/glycogen phosphorylase"/>
    <property type="match status" value="1"/>
</dbReference>
<dbReference type="RefSeq" id="WP_109573307.1">
    <property type="nucleotide sequence ID" value="NZ_UHJL01000003.1"/>
</dbReference>
<evidence type="ECO:0000259" key="2">
    <source>
        <dbReference type="Pfam" id="PF13439"/>
    </source>
</evidence>
<dbReference type="Pfam" id="PF00534">
    <property type="entry name" value="Glycos_transf_1"/>
    <property type="match status" value="1"/>
</dbReference>
<name>A0A380S8R3_FIBSU</name>